<feature type="binding site" evidence="5">
    <location>
        <position position="20"/>
    </location>
    <ligand>
        <name>xanthine</name>
        <dbReference type="ChEBI" id="CHEBI:17712"/>
    </ligand>
</feature>
<evidence type="ECO:0000256" key="2">
    <source>
        <dbReference type="ARBA" id="ARBA00022676"/>
    </source>
</evidence>
<accession>A0ABV3S751</accession>
<feature type="binding site" evidence="5">
    <location>
        <position position="27"/>
    </location>
    <ligand>
        <name>xanthine</name>
        <dbReference type="ChEBI" id="CHEBI:17712"/>
    </ligand>
</feature>
<evidence type="ECO:0000256" key="3">
    <source>
        <dbReference type="ARBA" id="ARBA00022679"/>
    </source>
</evidence>
<feature type="binding site" evidence="5">
    <location>
        <begin position="128"/>
        <end position="132"/>
    </location>
    <ligand>
        <name>5-phospho-alpha-D-ribose 1-diphosphate</name>
        <dbReference type="ChEBI" id="CHEBI:58017"/>
    </ligand>
</feature>
<protein>
    <recommendedName>
        <fullName evidence="5 6">Xanthine phosphoribosyltransferase</fullName>
        <shortName evidence="5">XPRTase</shortName>
        <ecNumber evidence="5 6">2.4.2.22</ecNumber>
    </recommendedName>
</protein>
<dbReference type="Proteomes" id="UP001556617">
    <property type="component" value="Unassembled WGS sequence"/>
</dbReference>
<dbReference type="InterPro" id="IPR029057">
    <property type="entry name" value="PRTase-like"/>
</dbReference>
<evidence type="ECO:0000256" key="4">
    <source>
        <dbReference type="ARBA" id="ARBA00022726"/>
    </source>
</evidence>
<dbReference type="EMBL" id="JBFPER010000001">
    <property type="protein sequence ID" value="MEX0381644.1"/>
    <property type="molecule type" value="Genomic_DNA"/>
</dbReference>
<organism evidence="8 9">
    <name type="scientific">Leuconostoc aquikimchii</name>
    <dbReference type="NCBI Taxonomy" id="3236804"/>
    <lineage>
        <taxon>Bacteria</taxon>
        <taxon>Bacillati</taxon>
        <taxon>Bacillota</taxon>
        <taxon>Bacilli</taxon>
        <taxon>Lactobacillales</taxon>
        <taxon>Lactobacillaceae</taxon>
        <taxon>Leuconostoc</taxon>
    </lineage>
</organism>
<gene>
    <name evidence="5" type="primary">xpt</name>
    <name evidence="8" type="ORF">AB3K24_10020</name>
</gene>
<evidence type="ECO:0000313" key="8">
    <source>
        <dbReference type="EMBL" id="MEX0381644.1"/>
    </source>
</evidence>
<feature type="domain" description="Phosphoribosyltransferase" evidence="7">
    <location>
        <begin position="44"/>
        <end position="163"/>
    </location>
</feature>
<proteinExistence type="inferred from homology"/>
<dbReference type="InterPro" id="IPR010079">
    <property type="entry name" value="Xanthine_PRibTrfase"/>
</dbReference>
<dbReference type="PANTHER" id="PTHR43864:SF1">
    <property type="entry name" value="XANTHINE PHOSPHORIBOSYLTRANSFERASE"/>
    <property type="match status" value="1"/>
</dbReference>
<evidence type="ECO:0000313" key="9">
    <source>
        <dbReference type="Proteomes" id="UP001556617"/>
    </source>
</evidence>
<feature type="binding site" evidence="5">
    <location>
        <position position="156"/>
    </location>
    <ligand>
        <name>xanthine</name>
        <dbReference type="ChEBI" id="CHEBI:17712"/>
    </ligand>
</feature>
<keyword evidence="3 5" id="KW-0808">Transferase</keyword>
<keyword evidence="2 5" id="KW-0328">Glycosyltransferase</keyword>
<reference evidence="8 9" key="1">
    <citation type="submission" date="2024-07" db="EMBL/GenBank/DDBJ databases">
        <authorList>
            <person name="Yun M."/>
        </authorList>
    </citation>
    <scope>NUCLEOTIDE SEQUENCE [LARGE SCALE GENOMIC DNA]</scope>
    <source>
        <strain evidence="8 9">MS01</strain>
    </source>
</reference>
<dbReference type="PANTHER" id="PTHR43864">
    <property type="entry name" value="HYPOXANTHINE/GUANINE PHOSPHORIBOSYLTRANSFERASE"/>
    <property type="match status" value="1"/>
</dbReference>
<comment type="subcellular location">
    <subcellularLocation>
        <location evidence="5">Cytoplasm</location>
    </subcellularLocation>
</comment>
<evidence type="ECO:0000259" key="7">
    <source>
        <dbReference type="Pfam" id="PF00156"/>
    </source>
</evidence>
<dbReference type="CDD" id="cd06223">
    <property type="entry name" value="PRTases_typeI"/>
    <property type="match status" value="1"/>
</dbReference>
<dbReference type="HAMAP" id="MF_01184">
    <property type="entry name" value="XPRTase"/>
    <property type="match status" value="1"/>
</dbReference>
<dbReference type="NCBIfam" id="TIGR01744">
    <property type="entry name" value="XPRTase"/>
    <property type="match status" value="1"/>
</dbReference>
<dbReference type="Pfam" id="PF00156">
    <property type="entry name" value="Pribosyltran"/>
    <property type="match status" value="1"/>
</dbReference>
<comment type="subunit">
    <text evidence="5">Homodimer.</text>
</comment>
<sequence length="189" mass="21140">MKLLEDRIRQDGRVLGTEVLKVDTFLNHQIDPELMAEIGAEFGRLFADKKIDKILTVESSGIAPAVFTGWVLHVPVVFARKNKSLTLPDDVWSANVYSFTKQATNHIMIDRRFLKADENVLLIDDFLANGQAIEGLLSIAQQAEAKVVGVGIVIEKTFQKGRKILDERGIKVESLARIKSFDDGNVFFL</sequence>
<dbReference type="RefSeq" id="WP_367975500.1">
    <property type="nucleotide sequence ID" value="NZ_JBFPEQ010000001.1"/>
</dbReference>
<evidence type="ECO:0000256" key="6">
    <source>
        <dbReference type="NCBIfam" id="TIGR01744"/>
    </source>
</evidence>
<keyword evidence="9" id="KW-1185">Reference proteome</keyword>
<dbReference type="InterPro" id="IPR000836">
    <property type="entry name" value="PRTase_dom"/>
</dbReference>
<comment type="caution">
    <text evidence="8">The sequence shown here is derived from an EMBL/GenBank/DDBJ whole genome shotgun (WGS) entry which is preliminary data.</text>
</comment>
<name>A0ABV3S751_9LACO</name>
<keyword evidence="4 5" id="KW-0660">Purine salvage</keyword>
<comment type="pathway">
    <text evidence="5">Purine metabolism; XMP biosynthesis via salvage pathway; XMP from xanthine: step 1/1.</text>
</comment>
<comment type="catalytic activity">
    <reaction evidence="5">
        <text>XMP + diphosphate = xanthine + 5-phospho-alpha-D-ribose 1-diphosphate</text>
        <dbReference type="Rhea" id="RHEA:10800"/>
        <dbReference type="ChEBI" id="CHEBI:17712"/>
        <dbReference type="ChEBI" id="CHEBI:33019"/>
        <dbReference type="ChEBI" id="CHEBI:57464"/>
        <dbReference type="ChEBI" id="CHEBI:58017"/>
        <dbReference type="EC" id="2.4.2.22"/>
    </reaction>
</comment>
<keyword evidence="1 5" id="KW-0963">Cytoplasm</keyword>
<dbReference type="EC" id="2.4.2.22" evidence="5 6"/>
<dbReference type="InterPro" id="IPR050118">
    <property type="entry name" value="Pur/Pyrimidine_PRTase"/>
</dbReference>
<dbReference type="NCBIfam" id="NF006671">
    <property type="entry name" value="PRK09219.1"/>
    <property type="match status" value="1"/>
</dbReference>
<dbReference type="GO" id="GO:0000310">
    <property type="term" value="F:xanthine phosphoribosyltransferase activity"/>
    <property type="evidence" value="ECO:0007669"/>
    <property type="project" value="UniProtKB-EC"/>
</dbReference>
<evidence type="ECO:0000256" key="1">
    <source>
        <dbReference type="ARBA" id="ARBA00022490"/>
    </source>
</evidence>
<dbReference type="Gene3D" id="3.40.50.2020">
    <property type="match status" value="1"/>
</dbReference>
<comment type="function">
    <text evidence="5">Converts the preformed base xanthine, a product of nucleic acid breakdown, to xanthosine 5'-monophosphate (XMP), so it can be reused for RNA or DNA synthesis.</text>
</comment>
<evidence type="ECO:0000256" key="5">
    <source>
        <dbReference type="HAMAP-Rule" id="MF_01184"/>
    </source>
</evidence>
<dbReference type="SUPFAM" id="SSF53271">
    <property type="entry name" value="PRTase-like"/>
    <property type="match status" value="1"/>
</dbReference>
<comment type="similarity">
    <text evidence="5">Belongs to the purine/pyrimidine phosphoribosyltransferase family. Xpt subfamily.</text>
</comment>